<feature type="coiled-coil region" evidence="1">
    <location>
        <begin position="5"/>
        <end position="60"/>
    </location>
</feature>
<sequence>MGLRCSKAKANLEFIEESERELEESEAALAQAKAENSELRAELEEREAALALAKAKLEERELALILAYERIREYEALRKQRNKAFWWTPFSSEEATCPVCGKTFSQGGFHPASQKLWQHMGHGEMHRKARQKLSWDMSDWQPGLIAA</sequence>
<organism evidence="2 3">
    <name type="scientific">Micromonas commoda (strain RCC299 / NOUM17 / CCMP2709)</name>
    <name type="common">Picoplanktonic green alga</name>
    <dbReference type="NCBI Taxonomy" id="296587"/>
    <lineage>
        <taxon>Eukaryota</taxon>
        <taxon>Viridiplantae</taxon>
        <taxon>Chlorophyta</taxon>
        <taxon>Mamiellophyceae</taxon>
        <taxon>Mamiellales</taxon>
        <taxon>Mamiellaceae</taxon>
        <taxon>Micromonas</taxon>
    </lineage>
</organism>
<keyword evidence="3" id="KW-1185">Reference proteome</keyword>
<accession>C1FGP5</accession>
<dbReference type="RefSeq" id="XP_002508041.1">
    <property type="nucleotide sequence ID" value="XM_002507995.1"/>
</dbReference>
<evidence type="ECO:0000313" key="2">
    <source>
        <dbReference type="EMBL" id="ACO69299.1"/>
    </source>
</evidence>
<gene>
    <name evidence="2" type="ORF">MICPUN_60950</name>
</gene>
<dbReference type="InParanoid" id="C1FGP5"/>
<dbReference type="GeneID" id="8245951"/>
<reference evidence="2 3" key="1">
    <citation type="journal article" date="2009" name="Science">
        <title>Green evolution and dynamic adaptations revealed by genomes of the marine picoeukaryotes Micromonas.</title>
        <authorList>
            <person name="Worden A.Z."/>
            <person name="Lee J.H."/>
            <person name="Mock T."/>
            <person name="Rouze P."/>
            <person name="Simmons M.P."/>
            <person name="Aerts A.L."/>
            <person name="Allen A.E."/>
            <person name="Cuvelier M.L."/>
            <person name="Derelle E."/>
            <person name="Everett M.V."/>
            <person name="Foulon E."/>
            <person name="Grimwood J."/>
            <person name="Gundlach H."/>
            <person name="Henrissat B."/>
            <person name="Napoli C."/>
            <person name="McDonald S.M."/>
            <person name="Parker M.S."/>
            <person name="Rombauts S."/>
            <person name="Salamov A."/>
            <person name="Von Dassow P."/>
            <person name="Badger J.H."/>
            <person name="Coutinho P.M."/>
            <person name="Demir E."/>
            <person name="Dubchak I."/>
            <person name="Gentemann C."/>
            <person name="Eikrem W."/>
            <person name="Gready J.E."/>
            <person name="John U."/>
            <person name="Lanier W."/>
            <person name="Lindquist E.A."/>
            <person name="Lucas S."/>
            <person name="Mayer K.F."/>
            <person name="Moreau H."/>
            <person name="Not F."/>
            <person name="Otillar R."/>
            <person name="Panaud O."/>
            <person name="Pangilinan J."/>
            <person name="Paulsen I."/>
            <person name="Piegu B."/>
            <person name="Poliakov A."/>
            <person name="Robbens S."/>
            <person name="Schmutz J."/>
            <person name="Toulza E."/>
            <person name="Wyss T."/>
            <person name="Zelensky A."/>
            <person name="Zhou K."/>
            <person name="Armbrust E.V."/>
            <person name="Bhattacharya D."/>
            <person name="Goodenough U.W."/>
            <person name="Van de Peer Y."/>
            <person name="Grigoriev I.V."/>
        </authorList>
    </citation>
    <scope>NUCLEOTIDE SEQUENCE [LARGE SCALE GENOMIC DNA]</scope>
    <source>
        <strain evidence="3">RCC299 / NOUM17</strain>
    </source>
</reference>
<dbReference type="EMBL" id="CP001575">
    <property type="protein sequence ID" value="ACO69299.1"/>
    <property type="molecule type" value="Genomic_DNA"/>
</dbReference>
<dbReference type="AlphaFoldDB" id="C1FGP5"/>
<evidence type="ECO:0000256" key="1">
    <source>
        <dbReference type="SAM" id="Coils"/>
    </source>
</evidence>
<proteinExistence type="predicted"/>
<dbReference type="Gene3D" id="1.10.287.1490">
    <property type="match status" value="1"/>
</dbReference>
<dbReference type="SUPFAM" id="SSF75712">
    <property type="entry name" value="Rad50 coiled-coil Zn hook"/>
    <property type="match status" value="1"/>
</dbReference>
<evidence type="ECO:0000313" key="3">
    <source>
        <dbReference type="Proteomes" id="UP000002009"/>
    </source>
</evidence>
<protein>
    <submittedName>
        <fullName evidence="2">Uncharacterized protein</fullName>
    </submittedName>
</protein>
<dbReference type="KEGG" id="mis:MICPUN_60950"/>
<dbReference type="Proteomes" id="UP000002009">
    <property type="component" value="Chromosome 8"/>
</dbReference>
<name>C1FGP5_MICCC</name>
<keyword evidence="1" id="KW-0175">Coiled coil</keyword>